<protein>
    <submittedName>
        <fullName evidence="2">Uncharacterized protein</fullName>
    </submittedName>
</protein>
<gene>
    <name evidence="2" type="ORF">ACFPWU_13845</name>
</gene>
<proteinExistence type="predicted"/>
<keyword evidence="1" id="KW-1133">Transmembrane helix</keyword>
<keyword evidence="1" id="KW-0472">Membrane</keyword>
<dbReference type="Proteomes" id="UP001596098">
    <property type="component" value="Unassembled WGS sequence"/>
</dbReference>
<organism evidence="2 3">
    <name type="scientific">Nocardioides yefusunii</name>
    <dbReference type="NCBI Taxonomy" id="2500546"/>
    <lineage>
        <taxon>Bacteria</taxon>
        <taxon>Bacillati</taxon>
        <taxon>Actinomycetota</taxon>
        <taxon>Actinomycetes</taxon>
        <taxon>Propionibacteriales</taxon>
        <taxon>Nocardioidaceae</taxon>
        <taxon>Nocardioides</taxon>
    </lineage>
</organism>
<name>A0ABW1QYS5_9ACTN</name>
<comment type="caution">
    <text evidence="2">The sequence shown here is derived from an EMBL/GenBank/DDBJ whole genome shotgun (WGS) entry which is preliminary data.</text>
</comment>
<feature type="transmembrane region" description="Helical" evidence="1">
    <location>
        <begin position="24"/>
        <end position="47"/>
    </location>
</feature>
<dbReference type="EMBL" id="JBHSQI010000009">
    <property type="protein sequence ID" value="MFC6154747.1"/>
    <property type="molecule type" value="Genomic_DNA"/>
</dbReference>
<accession>A0ABW1QYS5</accession>
<keyword evidence="3" id="KW-1185">Reference proteome</keyword>
<reference evidence="3" key="1">
    <citation type="journal article" date="2019" name="Int. J. Syst. Evol. Microbiol.">
        <title>The Global Catalogue of Microorganisms (GCM) 10K type strain sequencing project: providing services to taxonomists for standard genome sequencing and annotation.</title>
        <authorList>
            <consortium name="The Broad Institute Genomics Platform"/>
            <consortium name="The Broad Institute Genome Sequencing Center for Infectious Disease"/>
            <person name="Wu L."/>
            <person name="Ma J."/>
        </authorList>
    </citation>
    <scope>NUCLEOTIDE SEQUENCE [LARGE SCALE GENOMIC DNA]</scope>
    <source>
        <strain evidence="3">DFY28</strain>
    </source>
</reference>
<dbReference type="RefSeq" id="WP_128219202.1">
    <property type="nucleotide sequence ID" value="NZ_CP034929.1"/>
</dbReference>
<evidence type="ECO:0000256" key="1">
    <source>
        <dbReference type="SAM" id="Phobius"/>
    </source>
</evidence>
<keyword evidence="1" id="KW-0812">Transmembrane</keyword>
<evidence type="ECO:0000313" key="2">
    <source>
        <dbReference type="EMBL" id="MFC6154747.1"/>
    </source>
</evidence>
<evidence type="ECO:0000313" key="3">
    <source>
        <dbReference type="Proteomes" id="UP001596098"/>
    </source>
</evidence>
<sequence length="195" mass="20725">MTGLLELDDERTAVAGPERDPRRVVGAAVLAFAVALVVVIGGCWLAWSVLAGDDAGPGGESGPSRADLVAPEGAGPIHVPVTPPEAASTSEEAVFALTVERRPGDVGGEWSPEWVARYDVTLDGFDDEVQVVQWAEAPKVGDECASSTTPLLTWSVDTTFVAICSDTLAEEAPLLEYFADVEWTSDLDRVDWLRD</sequence>